<dbReference type="InterPro" id="IPR007577">
    <property type="entry name" value="GlycoTrfase_DXD_sugar-bd_CS"/>
</dbReference>
<dbReference type="PANTHER" id="PTHR46781:SF7">
    <property type="entry name" value="ALPHA 1,4-GLYCOSYLTRANSFERASE FAMILY PROTEIN"/>
    <property type="match status" value="1"/>
</dbReference>
<reference evidence="2 3" key="1">
    <citation type="journal article" date="2023" name="Hortic Res">
        <title>Pangenome of water caltrop reveals structural variations and asymmetric subgenome divergence after allopolyploidization.</title>
        <authorList>
            <person name="Zhang X."/>
            <person name="Chen Y."/>
            <person name="Wang L."/>
            <person name="Yuan Y."/>
            <person name="Fang M."/>
            <person name="Shi L."/>
            <person name="Lu R."/>
            <person name="Comes H.P."/>
            <person name="Ma Y."/>
            <person name="Chen Y."/>
            <person name="Huang G."/>
            <person name="Zhou Y."/>
            <person name="Zheng Z."/>
            <person name="Qiu Y."/>
        </authorList>
    </citation>
    <scope>NUCLEOTIDE SEQUENCE [LARGE SCALE GENOMIC DNA]</scope>
    <source>
        <tissue evidence="2">Roots</tissue>
    </source>
</reference>
<sequence>MNLSLQQRLSTSPLVIRTRKFSHKFVDHRLLKHAFKSPAVTAVTFGLVFFFVCADNFASNFSFSYPSNDDSGGPLSRVVHEISRSNVPDNGGDSILRSLPAEGIYSGRGGATEETILEDPKSLIPPFNATRIERLAWFREKIPDIEIFNPNPLTEQFHSRVLQFLNNNCSIQFFMIWNSPARSFKNRDFLAIDSLFSSNPRGCLLIISRTMDTRRGYSILKPIIDRGFKVLAVTPDLPFLMKNTPTESWFEQLRSGRRDPGGYIVQNLANLIRFAMLYKYGGVYLDTDFIVLKDFSGLRNVVGSQTQEVDTKNWLNGAAIAFDVGHPLVKAFLEEFANTYNGNKWGNNGPHLMTRVIQRTESTPECNYTVLQPEAFYPVDWVKIKRLFRRTVTEADLRWAEQQLAELENGDTYGVHLWNKHTIGMKIEVGSVMGRLMEQHCLVCENIYT</sequence>
<keyword evidence="3" id="KW-1185">Reference proteome</keyword>
<dbReference type="Gene3D" id="3.90.550.20">
    <property type="match status" value="1"/>
</dbReference>
<gene>
    <name evidence="2" type="ORF">SAY87_031839</name>
</gene>
<evidence type="ECO:0000313" key="3">
    <source>
        <dbReference type="Proteomes" id="UP001345219"/>
    </source>
</evidence>
<evidence type="ECO:0000313" key="2">
    <source>
        <dbReference type="EMBL" id="KAK4771307.1"/>
    </source>
</evidence>
<name>A0AAN7KYG3_9MYRT</name>
<dbReference type="SUPFAM" id="SSF53448">
    <property type="entry name" value="Nucleotide-diphospho-sugar transferases"/>
    <property type="match status" value="1"/>
</dbReference>
<dbReference type="EMBL" id="JAXIOK010000005">
    <property type="protein sequence ID" value="KAK4771307.1"/>
    <property type="molecule type" value="Genomic_DNA"/>
</dbReference>
<protein>
    <recommendedName>
        <fullName evidence="1">Alpha 1,4-glycosyltransferase domain-containing protein</fullName>
    </recommendedName>
</protein>
<proteinExistence type="predicted"/>
<accession>A0AAN7KYG3</accession>
<evidence type="ECO:0000259" key="1">
    <source>
        <dbReference type="Pfam" id="PF04572"/>
    </source>
</evidence>
<dbReference type="Proteomes" id="UP001345219">
    <property type="component" value="Chromosome 24"/>
</dbReference>
<organism evidence="2 3">
    <name type="scientific">Trapa incisa</name>
    <dbReference type="NCBI Taxonomy" id="236973"/>
    <lineage>
        <taxon>Eukaryota</taxon>
        <taxon>Viridiplantae</taxon>
        <taxon>Streptophyta</taxon>
        <taxon>Embryophyta</taxon>
        <taxon>Tracheophyta</taxon>
        <taxon>Spermatophyta</taxon>
        <taxon>Magnoliopsida</taxon>
        <taxon>eudicotyledons</taxon>
        <taxon>Gunneridae</taxon>
        <taxon>Pentapetalae</taxon>
        <taxon>rosids</taxon>
        <taxon>malvids</taxon>
        <taxon>Myrtales</taxon>
        <taxon>Lythraceae</taxon>
        <taxon>Trapa</taxon>
    </lineage>
</organism>
<dbReference type="Pfam" id="PF04572">
    <property type="entry name" value="Gb3_synth"/>
    <property type="match status" value="1"/>
</dbReference>
<comment type="caution">
    <text evidence="2">The sequence shown here is derived from an EMBL/GenBank/DDBJ whole genome shotgun (WGS) entry which is preliminary data.</text>
</comment>
<dbReference type="InterPro" id="IPR044789">
    <property type="entry name" value="Put_A1-4-GlycosylTfrase_plant"/>
</dbReference>
<feature type="domain" description="Alpha 1,4-glycosyltransferase" evidence="1">
    <location>
        <begin position="321"/>
        <end position="445"/>
    </location>
</feature>
<dbReference type="PANTHER" id="PTHR46781">
    <property type="entry name" value="ALPHA 1,4-GLYCOSYLTRANSFERASE FAMILY PROTEIN"/>
    <property type="match status" value="1"/>
</dbReference>
<dbReference type="InterPro" id="IPR007652">
    <property type="entry name" value="A1-4-GlycosylTfrase_dom"/>
</dbReference>
<dbReference type="InterPro" id="IPR029044">
    <property type="entry name" value="Nucleotide-diphossugar_trans"/>
</dbReference>
<dbReference type="AlphaFoldDB" id="A0AAN7KYG3"/>
<dbReference type="Pfam" id="PF04488">
    <property type="entry name" value="Gly_transf_sug"/>
    <property type="match status" value="1"/>
</dbReference>